<dbReference type="Proteomes" id="UP000261284">
    <property type="component" value="Unassembled WGS sequence"/>
</dbReference>
<protein>
    <recommendedName>
        <fullName evidence="4">DUF4292 domain-containing protein</fullName>
    </recommendedName>
</protein>
<dbReference type="Gene3D" id="2.50.20.10">
    <property type="entry name" value="Lipoprotein localisation LolA/LolB/LppX"/>
    <property type="match status" value="1"/>
</dbReference>
<accession>A0A3E1NGP1</accession>
<evidence type="ECO:0008006" key="4">
    <source>
        <dbReference type="Google" id="ProtNLM"/>
    </source>
</evidence>
<proteinExistence type="predicted"/>
<evidence type="ECO:0000313" key="3">
    <source>
        <dbReference type="Proteomes" id="UP000261284"/>
    </source>
</evidence>
<feature type="signal peptide" evidence="1">
    <location>
        <begin position="1"/>
        <end position="23"/>
    </location>
</feature>
<sequence>MKTYCTNWLMLLVCCLVTLNLKALPLAEGDERAKAMKWLTALQKKYAAENLKFDVYMSYTNEHTPDVLLDSTSGVLMLSGSNYYFSIQHTVTIKNDRYCVLVFNEDKLLGIGKAAQAASPISQLQQMDSLMQYPGVTVKTTEAKNTNVIELLLPPGSEQKSLRININRQSGCLERIVYLIKTDNLVDPWLRKEQGKDAYEPYARVETRFTQQPGGIDKAVFDEASYFIKKGDKLEPAAQYKDFKIFQVTPTL</sequence>
<dbReference type="OrthoDB" id="651756at2"/>
<feature type="chain" id="PRO_5017631387" description="DUF4292 domain-containing protein" evidence="1">
    <location>
        <begin position="24"/>
        <end position="252"/>
    </location>
</feature>
<reference evidence="2 3" key="1">
    <citation type="submission" date="2018-08" db="EMBL/GenBank/DDBJ databases">
        <title>Chitinophagaceae sp. K23C18032701, a novel bacterium isolated from forest soil.</title>
        <authorList>
            <person name="Wang C."/>
        </authorList>
    </citation>
    <scope>NUCLEOTIDE SEQUENCE [LARGE SCALE GENOMIC DNA]</scope>
    <source>
        <strain evidence="2 3">K23C18032701</strain>
    </source>
</reference>
<evidence type="ECO:0000256" key="1">
    <source>
        <dbReference type="SAM" id="SignalP"/>
    </source>
</evidence>
<dbReference type="EMBL" id="QTJU01000007">
    <property type="protein sequence ID" value="RFM26958.1"/>
    <property type="molecule type" value="Genomic_DNA"/>
</dbReference>
<evidence type="ECO:0000313" key="2">
    <source>
        <dbReference type="EMBL" id="RFM26958.1"/>
    </source>
</evidence>
<dbReference type="AlphaFoldDB" id="A0A3E1NGP1"/>
<organism evidence="2 3">
    <name type="scientific">Deminuibacter soli</name>
    <dbReference type="NCBI Taxonomy" id="2291815"/>
    <lineage>
        <taxon>Bacteria</taxon>
        <taxon>Pseudomonadati</taxon>
        <taxon>Bacteroidota</taxon>
        <taxon>Chitinophagia</taxon>
        <taxon>Chitinophagales</taxon>
        <taxon>Chitinophagaceae</taxon>
        <taxon>Deminuibacter</taxon>
    </lineage>
</organism>
<keyword evidence="3" id="KW-1185">Reference proteome</keyword>
<name>A0A3E1NGP1_9BACT</name>
<gene>
    <name evidence="2" type="ORF">DXN05_18410</name>
</gene>
<dbReference type="RefSeq" id="WP_116848742.1">
    <property type="nucleotide sequence ID" value="NZ_QTJU01000007.1"/>
</dbReference>
<keyword evidence="1" id="KW-0732">Signal</keyword>
<comment type="caution">
    <text evidence="2">The sequence shown here is derived from an EMBL/GenBank/DDBJ whole genome shotgun (WGS) entry which is preliminary data.</text>
</comment>